<evidence type="ECO:0000313" key="6">
    <source>
        <dbReference type="Proteomes" id="UP000233535"/>
    </source>
</evidence>
<dbReference type="PANTHER" id="PTHR45339:SF1">
    <property type="entry name" value="HYBRID SIGNAL TRANSDUCTION HISTIDINE KINASE J"/>
    <property type="match status" value="1"/>
</dbReference>
<dbReference type="AlphaFoldDB" id="A0A2N3I1Z7"/>
<evidence type="ECO:0000313" key="5">
    <source>
        <dbReference type="EMBL" id="PKQ64336.1"/>
    </source>
</evidence>
<feature type="modified residue" description="4-aspartylphosphate" evidence="3">
    <location>
        <position position="63"/>
    </location>
</feature>
<evidence type="ECO:0000259" key="4">
    <source>
        <dbReference type="PROSITE" id="PS50110"/>
    </source>
</evidence>
<reference evidence="5 6" key="1">
    <citation type="journal article" date="2017" name="Front. Microbiol.">
        <title>Labilibaculum manganireducens gen. nov., sp. nov. and Labilibaculum filiforme sp. nov., Novel Bacteroidetes Isolated from Subsurface Sediments of the Baltic Sea.</title>
        <authorList>
            <person name="Vandieken V."/>
            <person name="Marshall I.P."/>
            <person name="Niemann H."/>
            <person name="Engelen B."/>
            <person name="Cypionka H."/>
        </authorList>
    </citation>
    <scope>NUCLEOTIDE SEQUENCE [LARGE SCALE GENOMIC DNA]</scope>
    <source>
        <strain evidence="5 6">59.16B</strain>
    </source>
</reference>
<dbReference type="InterPro" id="IPR001789">
    <property type="entry name" value="Sig_transdc_resp-reg_receiver"/>
</dbReference>
<dbReference type="PROSITE" id="PS50110">
    <property type="entry name" value="RESPONSE_REGULATORY"/>
    <property type="match status" value="1"/>
</dbReference>
<dbReference type="EMBL" id="MVDD01000003">
    <property type="protein sequence ID" value="PKQ64336.1"/>
    <property type="molecule type" value="Genomic_DNA"/>
</dbReference>
<gene>
    <name evidence="5" type="ORF">BZG02_05835</name>
</gene>
<dbReference type="InterPro" id="IPR011006">
    <property type="entry name" value="CheY-like_superfamily"/>
</dbReference>
<dbReference type="Proteomes" id="UP000233535">
    <property type="component" value="Unassembled WGS sequence"/>
</dbReference>
<evidence type="ECO:0000256" key="1">
    <source>
        <dbReference type="ARBA" id="ARBA00022553"/>
    </source>
</evidence>
<evidence type="ECO:0000256" key="3">
    <source>
        <dbReference type="PROSITE-ProRule" id="PRU00169"/>
    </source>
</evidence>
<keyword evidence="2" id="KW-0902">Two-component regulatory system</keyword>
<dbReference type="RefSeq" id="WP_101260478.1">
    <property type="nucleotide sequence ID" value="NZ_MVDD01000003.1"/>
</dbReference>
<dbReference type="PANTHER" id="PTHR45339">
    <property type="entry name" value="HYBRID SIGNAL TRANSDUCTION HISTIDINE KINASE J"/>
    <property type="match status" value="1"/>
</dbReference>
<dbReference type="SUPFAM" id="SSF52172">
    <property type="entry name" value="CheY-like"/>
    <property type="match status" value="1"/>
</dbReference>
<dbReference type="SMART" id="SM00448">
    <property type="entry name" value="REC"/>
    <property type="match status" value="1"/>
</dbReference>
<dbReference type="Gene3D" id="3.40.50.2300">
    <property type="match status" value="1"/>
</dbReference>
<feature type="domain" description="Response regulatory" evidence="4">
    <location>
        <begin position="12"/>
        <end position="128"/>
    </location>
</feature>
<dbReference type="Pfam" id="PF00072">
    <property type="entry name" value="Response_reg"/>
    <property type="match status" value="1"/>
</dbReference>
<comment type="caution">
    <text evidence="5">The sequence shown here is derived from an EMBL/GenBank/DDBJ whole genome shotgun (WGS) entry which is preliminary data.</text>
</comment>
<accession>A0A2N3I1Z7</accession>
<proteinExistence type="predicted"/>
<dbReference type="GO" id="GO:0000160">
    <property type="term" value="P:phosphorelay signal transduction system"/>
    <property type="evidence" value="ECO:0007669"/>
    <property type="project" value="UniProtKB-KW"/>
</dbReference>
<dbReference type="OrthoDB" id="9796457at2"/>
<keyword evidence="6" id="KW-1185">Reference proteome</keyword>
<sequence>MDKEKSELGNGRILLVEDDFINGRIISRLLEMDKIPTDWVKNGKEALDFYEKNKESVLMVFMDLQMPIIDGYQATVELRKNGFDRPIIAMTANAFSDDQVKSAEAGMDDFILKPVSKIELFMMVEKWLNKERRK</sequence>
<dbReference type="CDD" id="cd17546">
    <property type="entry name" value="REC_hyHK_CKI1_RcsC-like"/>
    <property type="match status" value="1"/>
</dbReference>
<name>A0A2N3I1Z7_9BACT</name>
<protein>
    <recommendedName>
        <fullName evidence="4">Response regulatory domain-containing protein</fullName>
    </recommendedName>
</protein>
<keyword evidence="1 3" id="KW-0597">Phosphoprotein</keyword>
<organism evidence="5 6">
    <name type="scientific">Labilibaculum filiforme</name>
    <dbReference type="NCBI Taxonomy" id="1940526"/>
    <lineage>
        <taxon>Bacteria</taxon>
        <taxon>Pseudomonadati</taxon>
        <taxon>Bacteroidota</taxon>
        <taxon>Bacteroidia</taxon>
        <taxon>Marinilabiliales</taxon>
        <taxon>Marinifilaceae</taxon>
        <taxon>Labilibaculum</taxon>
    </lineage>
</organism>
<evidence type="ECO:0000256" key="2">
    <source>
        <dbReference type="ARBA" id="ARBA00023012"/>
    </source>
</evidence>